<dbReference type="OrthoDB" id="1002404at2759"/>
<comment type="caution">
    <text evidence="1">The sequence shown here is derived from an EMBL/GenBank/DDBJ whole genome shotgun (WGS) entry which is preliminary data.</text>
</comment>
<proteinExistence type="predicted"/>
<dbReference type="InterPro" id="IPR042197">
    <property type="entry name" value="Apaf_helical"/>
</dbReference>
<evidence type="ECO:0000313" key="2">
    <source>
        <dbReference type="Proteomes" id="UP000541444"/>
    </source>
</evidence>
<dbReference type="Proteomes" id="UP000541444">
    <property type="component" value="Unassembled WGS sequence"/>
</dbReference>
<accession>A0A7J7LQC4</accession>
<dbReference type="AlphaFoldDB" id="A0A7J7LQC4"/>
<dbReference type="GO" id="GO:0043531">
    <property type="term" value="F:ADP binding"/>
    <property type="evidence" value="ECO:0007669"/>
    <property type="project" value="InterPro"/>
</dbReference>
<sequence length="262" mass="30134">MRKRYFKGKCFLMWAWGSIVKPRKLTTLAIWKVIKRCESKSPKGSATTQSRYASWGQANVAEDLVNARLNPEEAYSENYTHYKIHPSGCSYVAYFASFRACIPFPTEESKRNSMEIRFSQTPSDVPLQINNKANSNKVSRDCSYDYFEITCIIGPAEPMIFLQLGDNHHGEGQLKNLTEQVARIWIFTTHYQEVALHGYPKSHPYQLLPLHAGASWNLFVSKAFTKDGCPPYLEEFARNIMKKCEGLPLVIVVWEVCYQQRI</sequence>
<organism evidence="1 2">
    <name type="scientific">Kingdonia uniflora</name>
    <dbReference type="NCBI Taxonomy" id="39325"/>
    <lineage>
        <taxon>Eukaryota</taxon>
        <taxon>Viridiplantae</taxon>
        <taxon>Streptophyta</taxon>
        <taxon>Embryophyta</taxon>
        <taxon>Tracheophyta</taxon>
        <taxon>Spermatophyta</taxon>
        <taxon>Magnoliopsida</taxon>
        <taxon>Ranunculales</taxon>
        <taxon>Circaeasteraceae</taxon>
        <taxon>Kingdonia</taxon>
    </lineage>
</organism>
<dbReference type="EMBL" id="JACGCM010002113">
    <property type="protein sequence ID" value="KAF6144738.1"/>
    <property type="molecule type" value="Genomic_DNA"/>
</dbReference>
<keyword evidence="2" id="KW-1185">Reference proteome</keyword>
<dbReference type="Gene3D" id="1.10.8.430">
    <property type="entry name" value="Helical domain of apoptotic protease-activating factors"/>
    <property type="match status" value="1"/>
</dbReference>
<reference evidence="1 2" key="1">
    <citation type="journal article" date="2020" name="IScience">
        <title>Genome Sequencing of the Endangered Kingdonia uniflora (Circaeasteraceae, Ranunculales) Reveals Potential Mechanisms of Evolutionary Specialization.</title>
        <authorList>
            <person name="Sun Y."/>
            <person name="Deng T."/>
            <person name="Zhang A."/>
            <person name="Moore M.J."/>
            <person name="Landis J.B."/>
            <person name="Lin N."/>
            <person name="Zhang H."/>
            <person name="Zhang X."/>
            <person name="Huang J."/>
            <person name="Zhang X."/>
            <person name="Sun H."/>
            <person name="Wang H."/>
        </authorList>
    </citation>
    <scope>NUCLEOTIDE SEQUENCE [LARGE SCALE GENOMIC DNA]</scope>
    <source>
        <strain evidence="1">TB1705</strain>
        <tissue evidence="1">Leaf</tissue>
    </source>
</reference>
<protein>
    <submittedName>
        <fullName evidence="1">Uncharacterized protein</fullName>
    </submittedName>
</protein>
<dbReference type="SUPFAM" id="SSF52540">
    <property type="entry name" value="P-loop containing nucleoside triphosphate hydrolases"/>
    <property type="match status" value="1"/>
</dbReference>
<dbReference type="InterPro" id="IPR027417">
    <property type="entry name" value="P-loop_NTPase"/>
</dbReference>
<name>A0A7J7LQC4_9MAGN</name>
<gene>
    <name evidence="1" type="ORF">GIB67_017757</name>
</gene>
<evidence type="ECO:0000313" key="1">
    <source>
        <dbReference type="EMBL" id="KAF6144738.1"/>
    </source>
</evidence>